<evidence type="ECO:0000256" key="6">
    <source>
        <dbReference type="SAM" id="Phobius"/>
    </source>
</evidence>
<feature type="transmembrane region" description="Helical" evidence="6">
    <location>
        <begin position="200"/>
        <end position="219"/>
    </location>
</feature>
<comment type="subcellular location">
    <subcellularLocation>
        <location evidence="1">Cell membrane</location>
        <topology evidence="1">Multi-pass membrane protein</topology>
    </subcellularLocation>
</comment>
<keyword evidence="7" id="KW-0732">Signal</keyword>
<keyword evidence="4 6" id="KW-1133">Transmembrane helix</keyword>
<dbReference type="Pfam" id="PF09678">
    <property type="entry name" value="Caa3_CtaG"/>
    <property type="match status" value="1"/>
</dbReference>
<feature type="transmembrane region" description="Helical" evidence="6">
    <location>
        <begin position="239"/>
        <end position="258"/>
    </location>
</feature>
<dbReference type="RefSeq" id="WP_382415025.1">
    <property type="nucleotide sequence ID" value="NZ_AP031500.1"/>
</dbReference>
<name>A0ABV7HPA0_9GAMM</name>
<evidence type="ECO:0000313" key="9">
    <source>
        <dbReference type="Proteomes" id="UP001595548"/>
    </source>
</evidence>
<organism evidence="8 9">
    <name type="scientific">Gilvimarinus japonicus</name>
    <dbReference type="NCBI Taxonomy" id="1796469"/>
    <lineage>
        <taxon>Bacteria</taxon>
        <taxon>Pseudomonadati</taxon>
        <taxon>Pseudomonadota</taxon>
        <taxon>Gammaproteobacteria</taxon>
        <taxon>Cellvibrionales</taxon>
        <taxon>Cellvibrionaceae</taxon>
        <taxon>Gilvimarinus</taxon>
    </lineage>
</organism>
<reference evidence="9" key="1">
    <citation type="journal article" date="2019" name="Int. J. Syst. Evol. Microbiol.">
        <title>The Global Catalogue of Microorganisms (GCM) 10K type strain sequencing project: providing services to taxonomists for standard genome sequencing and annotation.</title>
        <authorList>
            <consortium name="The Broad Institute Genomics Platform"/>
            <consortium name="The Broad Institute Genome Sequencing Center for Infectious Disease"/>
            <person name="Wu L."/>
            <person name="Ma J."/>
        </authorList>
    </citation>
    <scope>NUCLEOTIDE SEQUENCE [LARGE SCALE GENOMIC DNA]</scope>
    <source>
        <strain evidence="9">KCTC 52141</strain>
    </source>
</reference>
<evidence type="ECO:0000256" key="3">
    <source>
        <dbReference type="ARBA" id="ARBA00022692"/>
    </source>
</evidence>
<keyword evidence="3 6" id="KW-0812">Transmembrane</keyword>
<feature type="signal peptide" evidence="7">
    <location>
        <begin position="1"/>
        <end position="25"/>
    </location>
</feature>
<sequence length="268" mass="30361">MYLIRLLHTSAVGMGLMLWPALAAAHNPLTEPGEAAVLTGAILLAIVWVSYWLGCLKQRPSKRDWWLFNIANALSVVTLFGPLDDWAETNSAAHMVQHMLMMVAIAPLWVIARPLSQWYALQPTLAGLVFKPLLLIARRPMLATLIHGGILWLWHTPVLYVLALENLWWHLFEHLCFLVSAGVFWWSVLRSQHNNTPPALLALLVTLMHTGFLGALLTFSESSWYGESRLLQHQQLAGLLMWVLGGVPYVTAAFYLGWRWFNRAEKHQ</sequence>
<feature type="chain" id="PRO_5045573131" evidence="7">
    <location>
        <begin position="26"/>
        <end position="268"/>
    </location>
</feature>
<evidence type="ECO:0000256" key="1">
    <source>
        <dbReference type="ARBA" id="ARBA00004651"/>
    </source>
</evidence>
<evidence type="ECO:0000256" key="5">
    <source>
        <dbReference type="ARBA" id="ARBA00023136"/>
    </source>
</evidence>
<feature type="transmembrane region" description="Helical" evidence="6">
    <location>
        <begin position="133"/>
        <end position="155"/>
    </location>
</feature>
<evidence type="ECO:0000256" key="7">
    <source>
        <dbReference type="SAM" id="SignalP"/>
    </source>
</evidence>
<gene>
    <name evidence="8" type="ORF">ACFOEB_05495</name>
</gene>
<evidence type="ECO:0000256" key="2">
    <source>
        <dbReference type="ARBA" id="ARBA00022475"/>
    </source>
</evidence>
<feature type="transmembrane region" description="Helical" evidence="6">
    <location>
        <begin position="167"/>
        <end position="188"/>
    </location>
</feature>
<keyword evidence="9" id="KW-1185">Reference proteome</keyword>
<keyword evidence="5 6" id="KW-0472">Membrane</keyword>
<evidence type="ECO:0000256" key="4">
    <source>
        <dbReference type="ARBA" id="ARBA00022989"/>
    </source>
</evidence>
<keyword evidence="2" id="KW-1003">Cell membrane</keyword>
<accession>A0ABV7HPA0</accession>
<dbReference type="InterPro" id="IPR019108">
    <property type="entry name" value="Caa3_assmbl_CtaG-rel"/>
</dbReference>
<dbReference type="EMBL" id="JBHRTL010000006">
    <property type="protein sequence ID" value="MFC3154651.1"/>
    <property type="molecule type" value="Genomic_DNA"/>
</dbReference>
<protein>
    <submittedName>
        <fullName evidence="8">Cytochrome c oxidase assembly protein</fullName>
    </submittedName>
</protein>
<proteinExistence type="predicted"/>
<feature type="transmembrane region" description="Helical" evidence="6">
    <location>
        <begin position="65"/>
        <end position="83"/>
    </location>
</feature>
<evidence type="ECO:0000313" key="8">
    <source>
        <dbReference type="EMBL" id="MFC3154651.1"/>
    </source>
</evidence>
<feature type="transmembrane region" description="Helical" evidence="6">
    <location>
        <begin position="35"/>
        <end position="53"/>
    </location>
</feature>
<comment type="caution">
    <text evidence="8">The sequence shown here is derived from an EMBL/GenBank/DDBJ whole genome shotgun (WGS) entry which is preliminary data.</text>
</comment>
<dbReference type="Proteomes" id="UP001595548">
    <property type="component" value="Unassembled WGS sequence"/>
</dbReference>
<feature type="transmembrane region" description="Helical" evidence="6">
    <location>
        <begin position="95"/>
        <end position="112"/>
    </location>
</feature>